<dbReference type="Proteomes" id="UP000198967">
    <property type="component" value="Unassembled WGS sequence"/>
</dbReference>
<protein>
    <recommendedName>
        <fullName evidence="4">Lipoprotein antigen</fullName>
    </recommendedName>
</protein>
<evidence type="ECO:0008006" key="4">
    <source>
        <dbReference type="Google" id="ProtNLM"/>
    </source>
</evidence>
<dbReference type="RefSeq" id="WP_093087345.1">
    <property type="nucleotide sequence ID" value="NZ_FNBE01000013.1"/>
</dbReference>
<feature type="chain" id="PRO_5011632180" description="Lipoprotein antigen" evidence="1">
    <location>
        <begin position="24"/>
        <end position="156"/>
    </location>
</feature>
<reference evidence="2 3" key="1">
    <citation type="submission" date="2016-10" db="EMBL/GenBank/DDBJ databases">
        <authorList>
            <person name="de Groot N.N."/>
        </authorList>
    </citation>
    <scope>NUCLEOTIDE SEQUENCE [LARGE SCALE GENOMIC DNA]</scope>
    <source>
        <strain evidence="2 3">CGMCC 4.3143</strain>
    </source>
</reference>
<dbReference type="PROSITE" id="PS51257">
    <property type="entry name" value="PROKAR_LIPOPROTEIN"/>
    <property type="match status" value="1"/>
</dbReference>
<dbReference type="EMBL" id="FNBE01000013">
    <property type="protein sequence ID" value="SDG63770.1"/>
    <property type="molecule type" value="Genomic_DNA"/>
</dbReference>
<gene>
    <name evidence="2" type="ORF">SAMN05216377_113204</name>
</gene>
<keyword evidence="3" id="KW-1185">Reference proteome</keyword>
<name>A0A1G7VY29_PSEOR</name>
<feature type="signal peptide" evidence="1">
    <location>
        <begin position="1"/>
        <end position="23"/>
    </location>
</feature>
<proteinExistence type="predicted"/>
<evidence type="ECO:0000313" key="3">
    <source>
        <dbReference type="Proteomes" id="UP000198967"/>
    </source>
</evidence>
<dbReference type="AlphaFoldDB" id="A0A1G7VY29"/>
<accession>A0A1G7VY29</accession>
<dbReference type="OrthoDB" id="9841644at2"/>
<evidence type="ECO:0000256" key="1">
    <source>
        <dbReference type="SAM" id="SignalP"/>
    </source>
</evidence>
<sequence>MRRLLLASLFLATLAGCSAPATAAAPAVAADAPPQAQVRFTADPRAVAGTRTYDLTGVAADGRCTPEAVSIRDDAAAQGELDGLYLTLGSTPVVEPSLNTTGAGWSYDTSYVTSDGKAGSATATATVRDGRLEIVFDGRTWDGSTFSGTASCAVAP</sequence>
<organism evidence="2 3">
    <name type="scientific">Pseudonocardia oroxyli</name>
    <dbReference type="NCBI Taxonomy" id="366584"/>
    <lineage>
        <taxon>Bacteria</taxon>
        <taxon>Bacillati</taxon>
        <taxon>Actinomycetota</taxon>
        <taxon>Actinomycetes</taxon>
        <taxon>Pseudonocardiales</taxon>
        <taxon>Pseudonocardiaceae</taxon>
        <taxon>Pseudonocardia</taxon>
    </lineage>
</organism>
<evidence type="ECO:0000313" key="2">
    <source>
        <dbReference type="EMBL" id="SDG63770.1"/>
    </source>
</evidence>
<dbReference type="STRING" id="366584.SAMN05216377_113204"/>
<keyword evidence="1" id="KW-0732">Signal</keyword>